<dbReference type="Gene3D" id="3.80.10.10">
    <property type="entry name" value="Ribonuclease Inhibitor"/>
    <property type="match status" value="1"/>
</dbReference>
<protein>
    <recommendedName>
        <fullName evidence="4">NACHT domain-containing protein</fullName>
    </recommendedName>
</protein>
<dbReference type="SUPFAM" id="SSF52047">
    <property type="entry name" value="RNI-like"/>
    <property type="match status" value="1"/>
</dbReference>
<dbReference type="AlphaFoldDB" id="A0A0M0K1L8"/>
<evidence type="ECO:0000256" key="1">
    <source>
        <dbReference type="SAM" id="Coils"/>
    </source>
</evidence>
<dbReference type="EMBL" id="JWZX01001808">
    <property type="protein sequence ID" value="KOO32288.1"/>
    <property type="molecule type" value="Genomic_DNA"/>
</dbReference>
<dbReference type="InterPro" id="IPR032675">
    <property type="entry name" value="LRR_dom_sf"/>
</dbReference>
<proteinExistence type="predicted"/>
<dbReference type="InterPro" id="IPR027417">
    <property type="entry name" value="P-loop_NTPase"/>
</dbReference>
<dbReference type="Proteomes" id="UP000037460">
    <property type="component" value="Unassembled WGS sequence"/>
</dbReference>
<dbReference type="Gene3D" id="3.40.50.300">
    <property type="entry name" value="P-loop containing nucleotide triphosphate hydrolases"/>
    <property type="match status" value="1"/>
</dbReference>
<organism evidence="2 3">
    <name type="scientific">Chrysochromulina tobinii</name>
    <dbReference type="NCBI Taxonomy" id="1460289"/>
    <lineage>
        <taxon>Eukaryota</taxon>
        <taxon>Haptista</taxon>
        <taxon>Haptophyta</taxon>
        <taxon>Prymnesiophyceae</taxon>
        <taxon>Prymnesiales</taxon>
        <taxon>Chrysochromulinaceae</taxon>
        <taxon>Chrysochromulina</taxon>
    </lineage>
</organism>
<keyword evidence="1" id="KW-0175">Coiled coil</keyword>
<comment type="caution">
    <text evidence="2">The sequence shown here is derived from an EMBL/GenBank/DDBJ whole genome shotgun (WGS) entry which is preliminary data.</text>
</comment>
<name>A0A0M0K1L8_9EUKA</name>
<keyword evidence="3" id="KW-1185">Reference proteome</keyword>
<evidence type="ECO:0000313" key="2">
    <source>
        <dbReference type="EMBL" id="KOO32288.1"/>
    </source>
</evidence>
<sequence length="1253" mass="138727">MMRKKRASTASSPAERPAAAIGPAFNTHADSQQAAAAAAHLMQPWAPSPITYVFSDLLPDDTSSLRASTLPWSGRHGSHARYKVQQELTVFINDGWHDARVTAPPGPRKISHTLELSAGKKVEHVFLSPWNHAPRDVKSAAFAAHRKSYTASLAAEHSTVLDAVSGSRLDLGIVPVSVVSAAAAPPPYAIEHWTDVSKLGRWLFRATFIRSKLAHFIGRLLDLTASYVAETGSKPSDTAAWLSAELKACQSLLLEILPEPWHSESSTAYQTLLDQLSGLGKSFHQALDDLDRRHQELRRALEDSQRRDVQNRINQEREAKMAFEIEQKEHREDRDSKLKEAVLEVAADKREEHLRIGRDEIAAESRNASEAFTKRLEQAEQQFVAEQKGQRMTVEISQHKERYDLLTSQQNEPFVLLESKLMSVLEDMVNAPTSLLLTADPAAGKTSLVLQLLSHVLQEAPDVVPILIKVHEWQLLLERHAALLSSSECMNWVDLALQLEHGVDSELYRALRQAMRCRRALLLIDGLDEGGSKCAQIEDHIVQVLAVQGHTMIVTSRPDGVHLERFKTLFHLIKLGPLTTAQQEHVIQHRLGIEASSMDGGRWTAGSSDGERLLQYVRESVPRHPASGLQITSNPLVLSILISTFEMRQKAGLALQLPASLVDLYEMATRMMLDRVSKGFGARSLEKATKGGASPEASKTALVLSPLAICQKVLASQKRVNKPSEWSCCKLGEHGKRCGHPCTHRLEHLPESIHEPVKEAFAKQKYGKMWVELSPTARDKLQGKWLCPNSTSCLHCLDGLLRDVGFGRYEGQSLRTCVCPLCVAWRGEQKRELWMRTRKEENNLALLLRGAFLEAHLGQQRKLEREHVATAAIRLHDPRQLAAIRERTSMPVSQHPPKDGEWVQVVKGDFAWQYGHCFSYEVSATSPRLQGKHEANGSGSAKADDKESAVRLTRYAVRFANQRVDAGLPAEYIVASGMIEAECRAWSHEHRTPALIAAATSLAPDRQRDIQAVLEGDATIADLLRADPPHALQEYLAAREICDGVRLFDHPPWLWTHWWANTLSIGIQIGDPFRRGLLRAAGVHGYVLNLRGKLGGDRAVSLRAVGQLLQVVTSADLSQNGLGSLGAAALAEDIAQSRTLDSINLGENQIGSEGVKQIAEAVVRSASLTMVDLRATTLPEEDQARLRRVASHRRAIAGERRLNIFTDYADEPGTAISPRAFWKKSSASSRMLSSPAPSTTPFSPRIVDMTQFV</sequence>
<dbReference type="SUPFAM" id="SSF52540">
    <property type="entry name" value="P-loop containing nucleoside triphosphate hydrolases"/>
    <property type="match status" value="1"/>
</dbReference>
<feature type="coiled-coil region" evidence="1">
    <location>
        <begin position="287"/>
        <end position="326"/>
    </location>
</feature>
<reference evidence="3" key="1">
    <citation type="journal article" date="2015" name="PLoS Genet.">
        <title>Genome Sequence and Transcriptome Analyses of Chrysochromulina tobin: Metabolic Tools for Enhanced Algal Fitness in the Prominent Order Prymnesiales (Haptophyceae).</title>
        <authorList>
            <person name="Hovde B.T."/>
            <person name="Deodato C.R."/>
            <person name="Hunsperger H.M."/>
            <person name="Ryken S.A."/>
            <person name="Yost W."/>
            <person name="Jha R.K."/>
            <person name="Patterson J."/>
            <person name="Monnat R.J. Jr."/>
            <person name="Barlow S.B."/>
            <person name="Starkenburg S.R."/>
            <person name="Cattolico R.A."/>
        </authorList>
    </citation>
    <scope>NUCLEOTIDE SEQUENCE</scope>
    <source>
        <strain evidence="3">CCMP291</strain>
    </source>
</reference>
<evidence type="ECO:0000313" key="3">
    <source>
        <dbReference type="Proteomes" id="UP000037460"/>
    </source>
</evidence>
<accession>A0A0M0K1L8</accession>
<evidence type="ECO:0008006" key="4">
    <source>
        <dbReference type="Google" id="ProtNLM"/>
    </source>
</evidence>
<gene>
    <name evidence="2" type="ORF">Ctob_011710</name>
</gene>